<dbReference type="Pfam" id="PF02771">
    <property type="entry name" value="Acyl-CoA_dh_N"/>
    <property type="match status" value="1"/>
</dbReference>
<dbReference type="InterPro" id="IPR006091">
    <property type="entry name" value="Acyl-CoA_Oxase/DH_mid-dom"/>
</dbReference>
<evidence type="ECO:0000313" key="8">
    <source>
        <dbReference type="EMBL" id="MEJ8848193.1"/>
    </source>
</evidence>
<feature type="domain" description="Acyl-CoA dehydrogenase/oxidase C-terminal" evidence="5">
    <location>
        <begin position="230"/>
        <end position="376"/>
    </location>
</feature>
<dbReference type="PANTHER" id="PTHR43884">
    <property type="entry name" value="ACYL-COA DEHYDROGENASE"/>
    <property type="match status" value="1"/>
</dbReference>
<dbReference type="Gene3D" id="2.40.110.10">
    <property type="entry name" value="Butyryl-CoA Dehydrogenase, subunit A, domain 2"/>
    <property type="match status" value="1"/>
</dbReference>
<comment type="caution">
    <text evidence="8">The sequence shown here is derived from an EMBL/GenBank/DDBJ whole genome shotgun (WGS) entry which is preliminary data.</text>
</comment>
<dbReference type="SUPFAM" id="SSF56645">
    <property type="entry name" value="Acyl-CoA dehydrogenase NM domain-like"/>
    <property type="match status" value="1"/>
</dbReference>
<dbReference type="EMBL" id="JBBKZT010000007">
    <property type="protein sequence ID" value="MEJ8848193.1"/>
    <property type="molecule type" value="Genomic_DNA"/>
</dbReference>
<gene>
    <name evidence="8" type="ORF">WKW82_16155</name>
</gene>
<accession>A0ABU8WKY2</accession>
<evidence type="ECO:0000256" key="1">
    <source>
        <dbReference type="ARBA" id="ARBA00001974"/>
    </source>
</evidence>
<dbReference type="InterPro" id="IPR037069">
    <property type="entry name" value="AcylCoA_DH/ox_N_sf"/>
</dbReference>
<dbReference type="InterPro" id="IPR046373">
    <property type="entry name" value="Acyl-CoA_Oxase/DH_mid-dom_sf"/>
</dbReference>
<protein>
    <submittedName>
        <fullName evidence="8">Acyl-CoA dehydrogenase family protein</fullName>
        <ecNumber evidence="8">1.-.-.-</ecNumber>
    </submittedName>
</protein>
<dbReference type="PIRSF" id="PIRSF016578">
    <property type="entry name" value="HsaA"/>
    <property type="match status" value="1"/>
</dbReference>
<comment type="similarity">
    <text evidence="2">Belongs to the acyl-CoA dehydrogenase family.</text>
</comment>
<evidence type="ECO:0000256" key="3">
    <source>
        <dbReference type="ARBA" id="ARBA00022630"/>
    </source>
</evidence>
<evidence type="ECO:0000259" key="6">
    <source>
        <dbReference type="Pfam" id="PF02770"/>
    </source>
</evidence>
<feature type="domain" description="Acyl-CoA dehydrogenase/oxidase N-terminal" evidence="7">
    <location>
        <begin position="9"/>
        <end position="121"/>
    </location>
</feature>
<evidence type="ECO:0000259" key="5">
    <source>
        <dbReference type="Pfam" id="PF00441"/>
    </source>
</evidence>
<evidence type="ECO:0000256" key="2">
    <source>
        <dbReference type="ARBA" id="ARBA00009347"/>
    </source>
</evidence>
<dbReference type="Proteomes" id="UP001385892">
    <property type="component" value="Unassembled WGS sequence"/>
</dbReference>
<dbReference type="InterPro" id="IPR009100">
    <property type="entry name" value="AcylCoA_DH/oxidase_NM_dom_sf"/>
</dbReference>
<dbReference type="RefSeq" id="WP_340343328.1">
    <property type="nucleotide sequence ID" value="NZ_JBBKZT010000007.1"/>
</dbReference>
<evidence type="ECO:0000259" key="7">
    <source>
        <dbReference type="Pfam" id="PF02771"/>
    </source>
</evidence>
<keyword evidence="8" id="KW-0560">Oxidoreductase</keyword>
<dbReference type="InterPro" id="IPR009075">
    <property type="entry name" value="AcylCo_DH/oxidase_C"/>
</dbReference>
<keyword evidence="3" id="KW-0285">Flavoprotein</keyword>
<proteinExistence type="inferred from homology"/>
<dbReference type="Pfam" id="PF00441">
    <property type="entry name" value="Acyl-CoA_dh_1"/>
    <property type="match status" value="1"/>
</dbReference>
<dbReference type="Gene3D" id="1.10.540.10">
    <property type="entry name" value="Acyl-CoA dehydrogenase/oxidase, N-terminal domain"/>
    <property type="match status" value="1"/>
</dbReference>
<reference evidence="8 9" key="1">
    <citation type="submission" date="2024-03" db="EMBL/GenBank/DDBJ databases">
        <title>Novel species of the genus Variovorax.</title>
        <authorList>
            <person name="Liu Q."/>
            <person name="Xin Y.-H."/>
        </authorList>
    </citation>
    <scope>NUCLEOTIDE SEQUENCE [LARGE SCALE GENOMIC DNA]</scope>
    <source>
        <strain evidence="8 9">KACC 18900</strain>
    </source>
</reference>
<dbReference type="InterPro" id="IPR013786">
    <property type="entry name" value="AcylCoA_DH/ox_N"/>
</dbReference>
<name>A0ABU8WKY2_9BURK</name>
<dbReference type="Gene3D" id="1.20.140.10">
    <property type="entry name" value="Butyryl-CoA Dehydrogenase, subunit A, domain 3"/>
    <property type="match status" value="1"/>
</dbReference>
<dbReference type="Pfam" id="PF02770">
    <property type="entry name" value="Acyl-CoA_dh_M"/>
    <property type="match status" value="1"/>
</dbReference>
<evidence type="ECO:0000256" key="4">
    <source>
        <dbReference type="ARBA" id="ARBA00022827"/>
    </source>
</evidence>
<dbReference type="PANTHER" id="PTHR43884:SF37">
    <property type="entry name" value="ACYL-COA DEHYDROGENASE"/>
    <property type="match status" value="1"/>
</dbReference>
<evidence type="ECO:0000313" key="9">
    <source>
        <dbReference type="Proteomes" id="UP001385892"/>
    </source>
</evidence>
<dbReference type="InterPro" id="IPR036250">
    <property type="entry name" value="AcylCo_DH-like_C"/>
</dbReference>
<dbReference type="GO" id="GO:0016491">
    <property type="term" value="F:oxidoreductase activity"/>
    <property type="evidence" value="ECO:0007669"/>
    <property type="project" value="UniProtKB-KW"/>
</dbReference>
<keyword evidence="9" id="KW-1185">Reference proteome</keyword>
<organism evidence="8 9">
    <name type="scientific">Variovorax rhizosphaerae</name>
    <dbReference type="NCBI Taxonomy" id="1836200"/>
    <lineage>
        <taxon>Bacteria</taxon>
        <taxon>Pseudomonadati</taxon>
        <taxon>Pseudomonadota</taxon>
        <taxon>Betaproteobacteria</taxon>
        <taxon>Burkholderiales</taxon>
        <taxon>Comamonadaceae</taxon>
        <taxon>Variovorax</taxon>
    </lineage>
</organism>
<comment type="cofactor">
    <cofactor evidence="1">
        <name>FAD</name>
        <dbReference type="ChEBI" id="CHEBI:57692"/>
    </cofactor>
</comment>
<feature type="domain" description="Acyl-CoA oxidase/dehydrogenase middle" evidence="6">
    <location>
        <begin position="125"/>
        <end position="218"/>
    </location>
</feature>
<keyword evidence="4" id="KW-0274">FAD</keyword>
<sequence>MQSQRLMLNEDQRALIGAVRSLCKAKNFKGNSIKYLDGTYPSENLQDLAAIGVLGMSIPEEYGGSNLPVFDTALVLEEIAKNCYPTAMGVMSSLGVQTRVIATYAPEHMKQDILPKVATGEIALAVCMTETHAGTDVPNYKTNTVIRGDRAIVQGVKTLISKANEAQWFVVFTRIDGTPGRDGIGCVLVNRDSPGFEVTARYHTMGGEYLAEIQFNQVEVPVENVLLRQGGFKKLLTAFNTQRCLNPSISLGLAEAAFEEAISYVRERTIRGQHVSEFQGIRWKLADMYRDIEAGRSLLYRAALTANPFPDPHEAAIAKMFVNEMAIRVANEALQVHGGYGFTNDYPISRIYRGVRYGTLGGGATEALKDLVGKRLVESFDPVDGFLSQGTF</sequence>
<dbReference type="SUPFAM" id="SSF47203">
    <property type="entry name" value="Acyl-CoA dehydrogenase C-terminal domain-like"/>
    <property type="match status" value="1"/>
</dbReference>
<dbReference type="EC" id="1.-.-.-" evidence="8"/>